<keyword evidence="2" id="KW-1185">Reference proteome</keyword>
<evidence type="ECO:0000313" key="1">
    <source>
        <dbReference type="EMBL" id="WUV48598.1"/>
    </source>
</evidence>
<protein>
    <submittedName>
        <fullName evidence="1">Nuclear transport factor 2 family protein</fullName>
    </submittedName>
</protein>
<sequence length="125" mass="14470">MDRDAVEKWVGGYERAWRAPGTAMLGELFTRDVEYLVSPWAEPIVGLEPLEVFWEAERSGPDEAFTMAAEVVAVQDSTAVVRVSVEYRWDTLSRWRDLWVLRFDSDGRCDRFEEWPFAPEQADGH</sequence>
<organism evidence="1 2">
    <name type="scientific">Nocardia vinacea</name>
    <dbReference type="NCBI Taxonomy" id="96468"/>
    <lineage>
        <taxon>Bacteria</taxon>
        <taxon>Bacillati</taxon>
        <taxon>Actinomycetota</taxon>
        <taxon>Actinomycetes</taxon>
        <taxon>Mycobacteriales</taxon>
        <taxon>Nocardiaceae</taxon>
        <taxon>Nocardia</taxon>
    </lineage>
</organism>
<dbReference type="InterPro" id="IPR032710">
    <property type="entry name" value="NTF2-like_dom_sf"/>
</dbReference>
<dbReference type="EMBL" id="CP109441">
    <property type="protein sequence ID" value="WUV48598.1"/>
    <property type="molecule type" value="Genomic_DNA"/>
</dbReference>
<dbReference type="Gene3D" id="3.10.450.50">
    <property type="match status" value="1"/>
</dbReference>
<evidence type="ECO:0000313" key="2">
    <source>
        <dbReference type="Proteomes" id="UP001432062"/>
    </source>
</evidence>
<gene>
    <name evidence="1" type="ORF">OG563_10610</name>
</gene>
<accession>A0ABZ1YZI4</accession>
<dbReference type="RefSeq" id="WP_327093413.1">
    <property type="nucleotide sequence ID" value="NZ_CP109149.1"/>
</dbReference>
<name>A0ABZ1YZI4_9NOCA</name>
<dbReference type="Proteomes" id="UP001432062">
    <property type="component" value="Chromosome"/>
</dbReference>
<dbReference type="SUPFAM" id="SSF54427">
    <property type="entry name" value="NTF2-like"/>
    <property type="match status" value="1"/>
</dbReference>
<proteinExistence type="predicted"/>
<reference evidence="1" key="1">
    <citation type="submission" date="2022-10" db="EMBL/GenBank/DDBJ databases">
        <title>The complete genomes of actinobacterial strains from the NBC collection.</title>
        <authorList>
            <person name="Joergensen T.S."/>
            <person name="Alvarez Arevalo M."/>
            <person name="Sterndorff E.B."/>
            <person name="Faurdal D."/>
            <person name="Vuksanovic O."/>
            <person name="Mourched A.-S."/>
            <person name="Charusanti P."/>
            <person name="Shaw S."/>
            <person name="Blin K."/>
            <person name="Weber T."/>
        </authorList>
    </citation>
    <scope>NUCLEOTIDE SEQUENCE</scope>
    <source>
        <strain evidence="1">NBC_01482</strain>
    </source>
</reference>